<dbReference type="EMBL" id="JAPZBR010000005">
    <property type="protein sequence ID" value="KAJ5354291.1"/>
    <property type="molecule type" value="Genomic_DNA"/>
</dbReference>
<keyword evidence="3" id="KW-1185">Reference proteome</keyword>
<name>A0A9W9R671_PENBR</name>
<reference evidence="2" key="1">
    <citation type="submission" date="2022-12" db="EMBL/GenBank/DDBJ databases">
        <authorList>
            <person name="Petersen C."/>
        </authorList>
    </citation>
    <scope>NUCLEOTIDE SEQUENCE</scope>
    <source>
        <strain evidence="2">IBT 35675</strain>
    </source>
</reference>
<dbReference type="AlphaFoldDB" id="A0A9W9R671"/>
<protein>
    <recommendedName>
        <fullName evidence="4">BTB domain-containing protein</fullName>
    </recommendedName>
</protein>
<proteinExistence type="predicted"/>
<comment type="caution">
    <text evidence="2">The sequence shown here is derived from an EMBL/GenBank/DDBJ whole genome shotgun (WGS) entry which is preliminary data.</text>
</comment>
<gene>
    <name evidence="2" type="ORF">N7541_006855</name>
</gene>
<organism evidence="2 3">
    <name type="scientific">Penicillium brevicompactum</name>
    <dbReference type="NCBI Taxonomy" id="5074"/>
    <lineage>
        <taxon>Eukaryota</taxon>
        <taxon>Fungi</taxon>
        <taxon>Dikarya</taxon>
        <taxon>Ascomycota</taxon>
        <taxon>Pezizomycotina</taxon>
        <taxon>Eurotiomycetes</taxon>
        <taxon>Eurotiomycetidae</taxon>
        <taxon>Eurotiales</taxon>
        <taxon>Aspergillaceae</taxon>
        <taxon>Penicillium</taxon>
    </lineage>
</organism>
<evidence type="ECO:0008006" key="4">
    <source>
        <dbReference type="Google" id="ProtNLM"/>
    </source>
</evidence>
<dbReference type="Proteomes" id="UP001148299">
    <property type="component" value="Unassembled WGS sequence"/>
</dbReference>
<dbReference type="PANTHER" id="PTHR37538:SF1">
    <property type="entry name" value="BTB DOMAIN-CONTAINING PROTEIN"/>
    <property type="match status" value="1"/>
</dbReference>
<feature type="region of interest" description="Disordered" evidence="1">
    <location>
        <begin position="1"/>
        <end position="24"/>
    </location>
</feature>
<evidence type="ECO:0000313" key="3">
    <source>
        <dbReference type="Proteomes" id="UP001148299"/>
    </source>
</evidence>
<reference evidence="2" key="2">
    <citation type="journal article" date="2023" name="IMA Fungus">
        <title>Comparative genomic study of the Penicillium genus elucidates a diverse pangenome and 15 lateral gene transfer events.</title>
        <authorList>
            <person name="Petersen C."/>
            <person name="Sorensen T."/>
            <person name="Nielsen M.R."/>
            <person name="Sondergaard T.E."/>
            <person name="Sorensen J.L."/>
            <person name="Fitzpatrick D.A."/>
            <person name="Frisvad J.C."/>
            <person name="Nielsen K.L."/>
        </authorList>
    </citation>
    <scope>NUCLEOTIDE SEQUENCE</scope>
    <source>
        <strain evidence="2">IBT 35675</strain>
    </source>
</reference>
<dbReference type="PANTHER" id="PTHR37538">
    <property type="entry name" value="BTB DOMAIN-CONTAINING PROTEIN"/>
    <property type="match status" value="1"/>
</dbReference>
<accession>A0A9W9R671</accession>
<evidence type="ECO:0000256" key="1">
    <source>
        <dbReference type="SAM" id="MobiDB-lite"/>
    </source>
</evidence>
<sequence>MEKKSSKKTLAASRPLDPSQTFPNIDYNQPLSSCYEDPTITMEIGAKAYTILESHIEKYPLLSHGSVTSQVRLPEVAEDIGHTLVHFLYTGTYETINSPLDATVSLVEREYERSVMVYHASRVYEILDLEILARKYIEYFGEAISISGILHSTKKIFSKLPEDEVWLPDYLKGVLQQSFASNNSRFDFDHMPGVFDDHDSFNSALMRSVIEILASHVENLGKRPSLNSIGEPASTECLIVDNQSIVLTECPALEEEAIDLPEEPAVEEPAVEEPVLEEPVLEDPVPLSDEPAPEESVVKTLHGAETVATQVNPENSLVKTLFPSKNVYRDWAKLKPAQKARRVKTLKVRSLPIPDEEGVISIPVKTLLSPDFAISIKR</sequence>
<evidence type="ECO:0000313" key="2">
    <source>
        <dbReference type="EMBL" id="KAJ5354291.1"/>
    </source>
</evidence>